<dbReference type="NCBIfam" id="NF002320">
    <property type="entry name" value="PRK01259.1"/>
    <property type="match status" value="1"/>
</dbReference>
<dbReference type="GO" id="GO:0005737">
    <property type="term" value="C:cytoplasm"/>
    <property type="evidence" value="ECO:0007669"/>
    <property type="project" value="TreeGrafter"/>
</dbReference>
<comment type="catalytic activity">
    <reaction evidence="10">
        <text>D-ribose 5-phosphate + ATP = 5-phospho-alpha-D-ribose 1-diphosphate + AMP + H(+)</text>
        <dbReference type="Rhea" id="RHEA:15609"/>
        <dbReference type="ChEBI" id="CHEBI:15378"/>
        <dbReference type="ChEBI" id="CHEBI:30616"/>
        <dbReference type="ChEBI" id="CHEBI:58017"/>
        <dbReference type="ChEBI" id="CHEBI:78346"/>
        <dbReference type="ChEBI" id="CHEBI:456215"/>
        <dbReference type="EC" id="2.7.6.1"/>
    </reaction>
</comment>
<dbReference type="EMBL" id="CAEZXY010000101">
    <property type="protein sequence ID" value="CAB4720222.1"/>
    <property type="molecule type" value="Genomic_DNA"/>
</dbReference>
<proteinExistence type="inferred from homology"/>
<evidence type="ECO:0000313" key="15">
    <source>
        <dbReference type="EMBL" id="CAB4614402.1"/>
    </source>
</evidence>
<evidence type="ECO:0000256" key="10">
    <source>
        <dbReference type="ARBA" id="ARBA00049535"/>
    </source>
</evidence>
<evidence type="ECO:0000256" key="5">
    <source>
        <dbReference type="ARBA" id="ARBA00022727"/>
    </source>
</evidence>
<dbReference type="InterPro" id="IPR029057">
    <property type="entry name" value="PRTase-like"/>
</dbReference>
<keyword evidence="9" id="KW-0460">Magnesium</keyword>
<keyword evidence="7" id="KW-0418">Kinase</keyword>
<keyword evidence="3" id="KW-0808">Transferase</keyword>
<dbReference type="GO" id="GO:0006164">
    <property type="term" value="P:purine nucleotide biosynthetic process"/>
    <property type="evidence" value="ECO:0007669"/>
    <property type="project" value="TreeGrafter"/>
</dbReference>
<dbReference type="NCBIfam" id="NF002844">
    <property type="entry name" value="PRK03092.1"/>
    <property type="match status" value="1"/>
</dbReference>
<dbReference type="GO" id="GO:0002189">
    <property type="term" value="C:ribose phosphate diphosphokinase complex"/>
    <property type="evidence" value="ECO:0007669"/>
    <property type="project" value="TreeGrafter"/>
</dbReference>
<sequence length="337" mass="36413">MTNKRTGERNRMELVTKKRLHIVSGRANLPLAEEIAERLGVELGDANLAEFANGELHTRFGESVRGTDVFIIQSHVSSGKMTVNDAIMEQLIMVDAAKRASAKRITAVAPFYGYARQDRKSEGREPITAKLIANMFKAAGAKRLISVDLHSGQIQGFFDGPVDHLTAMPVLVDFMAGLGDDLVIVSPDAGRVKVAERYANQLHADLAIVHKRRVKGLKNTVEARDVVGEVDGRICVLIDDMIDTGGTIVAAAEQLKARGATEIYAACTHGVFSGPAIQRLNDSCISKVVMTNTLPLPPEKQSDKIEVLSVAGIIADAIDAVFEDTSVSEIFDGHNQS</sequence>
<dbReference type="PANTHER" id="PTHR10210">
    <property type="entry name" value="RIBOSE-PHOSPHATE DIPHOSPHOKINASE FAMILY MEMBER"/>
    <property type="match status" value="1"/>
</dbReference>
<dbReference type="EMBL" id="CAFAAD010000015">
    <property type="protein sequence ID" value="CAB4784784.1"/>
    <property type="molecule type" value="Genomic_DNA"/>
</dbReference>
<reference evidence="14" key="1">
    <citation type="submission" date="2020-05" db="EMBL/GenBank/DDBJ databases">
        <authorList>
            <person name="Chiriac C."/>
            <person name="Salcher M."/>
            <person name="Ghai R."/>
            <person name="Kavagutti S V."/>
        </authorList>
    </citation>
    <scope>NUCLEOTIDE SEQUENCE</scope>
</reference>
<dbReference type="FunFam" id="3.40.50.2020:FF:000002">
    <property type="entry name" value="Ribose-phosphate pyrophosphokinase"/>
    <property type="match status" value="1"/>
</dbReference>
<accession>A0A6J6F304</accession>
<evidence type="ECO:0000259" key="11">
    <source>
        <dbReference type="Pfam" id="PF13793"/>
    </source>
</evidence>
<dbReference type="NCBIfam" id="TIGR01251">
    <property type="entry name" value="ribP_PPkin"/>
    <property type="match status" value="1"/>
</dbReference>
<protein>
    <recommendedName>
        <fullName evidence="1">ribose-phosphate diphosphokinase</fullName>
        <ecNumber evidence="1">2.7.6.1</ecNumber>
    </recommendedName>
</protein>
<dbReference type="GO" id="GO:0000287">
    <property type="term" value="F:magnesium ion binding"/>
    <property type="evidence" value="ECO:0007669"/>
    <property type="project" value="InterPro"/>
</dbReference>
<evidence type="ECO:0000313" key="12">
    <source>
        <dbReference type="EMBL" id="CAB4340069.1"/>
    </source>
</evidence>
<dbReference type="InterPro" id="IPR005946">
    <property type="entry name" value="Rib-P_diPkinase"/>
</dbReference>
<keyword evidence="2" id="KW-0963">Cytoplasm</keyword>
<dbReference type="GO" id="GO:0006015">
    <property type="term" value="P:5-phosphoribose 1-diphosphate biosynthetic process"/>
    <property type="evidence" value="ECO:0007669"/>
    <property type="project" value="TreeGrafter"/>
</dbReference>
<dbReference type="Pfam" id="PF14572">
    <property type="entry name" value="Pribosyl_synth"/>
    <property type="match status" value="1"/>
</dbReference>
<evidence type="ECO:0000256" key="8">
    <source>
        <dbReference type="ARBA" id="ARBA00022840"/>
    </source>
</evidence>
<dbReference type="HAMAP" id="MF_00583_B">
    <property type="entry name" value="RibP_PPkinase_B"/>
    <property type="match status" value="1"/>
</dbReference>
<keyword evidence="6" id="KW-0547">Nucleotide-binding</keyword>
<dbReference type="EMBL" id="CAEUNJ010000040">
    <property type="protein sequence ID" value="CAB4371755.1"/>
    <property type="molecule type" value="Genomic_DNA"/>
</dbReference>
<dbReference type="SUPFAM" id="SSF53271">
    <property type="entry name" value="PRTase-like"/>
    <property type="match status" value="1"/>
</dbReference>
<dbReference type="SMART" id="SM01400">
    <property type="entry name" value="Pribosyltran_N"/>
    <property type="match status" value="1"/>
</dbReference>
<dbReference type="PANTHER" id="PTHR10210:SF41">
    <property type="entry name" value="RIBOSE-PHOSPHATE PYROPHOSPHOKINASE 1, CHLOROPLASTIC"/>
    <property type="match status" value="1"/>
</dbReference>
<evidence type="ECO:0000313" key="19">
    <source>
        <dbReference type="EMBL" id="CAB4963800.1"/>
    </source>
</evidence>
<evidence type="ECO:0000313" key="18">
    <source>
        <dbReference type="EMBL" id="CAB4795633.1"/>
    </source>
</evidence>
<keyword evidence="4" id="KW-0479">Metal-binding</keyword>
<evidence type="ECO:0000313" key="20">
    <source>
        <dbReference type="EMBL" id="CAB4970562.1"/>
    </source>
</evidence>
<keyword evidence="8" id="KW-0067">ATP-binding</keyword>
<evidence type="ECO:0000313" key="14">
    <source>
        <dbReference type="EMBL" id="CAB4582747.1"/>
    </source>
</evidence>
<evidence type="ECO:0000256" key="7">
    <source>
        <dbReference type="ARBA" id="ARBA00022777"/>
    </source>
</evidence>
<name>A0A6J6F304_9ZZZZ</name>
<dbReference type="EMBL" id="CAEZTY010000021">
    <property type="protein sequence ID" value="CAB4582747.1"/>
    <property type="molecule type" value="Genomic_DNA"/>
</dbReference>
<evidence type="ECO:0000256" key="4">
    <source>
        <dbReference type="ARBA" id="ARBA00022723"/>
    </source>
</evidence>
<keyword evidence="5" id="KW-0545">Nucleotide biosynthesis</keyword>
<dbReference type="EMBL" id="CAEZVC010000007">
    <property type="protein sequence ID" value="CAB4614402.1"/>
    <property type="molecule type" value="Genomic_DNA"/>
</dbReference>
<dbReference type="PROSITE" id="PS00114">
    <property type="entry name" value="PRPP_SYNTHASE"/>
    <property type="match status" value="1"/>
</dbReference>
<dbReference type="InterPro" id="IPR037515">
    <property type="entry name" value="Rib-P_diPkinase_bac"/>
</dbReference>
<evidence type="ECO:0000256" key="3">
    <source>
        <dbReference type="ARBA" id="ARBA00022679"/>
    </source>
</evidence>
<dbReference type="EMBL" id="CAFBOK010000003">
    <property type="protein sequence ID" value="CAB4970562.1"/>
    <property type="molecule type" value="Genomic_DNA"/>
</dbReference>
<dbReference type="GO" id="GO:0004749">
    <property type="term" value="F:ribose phosphate diphosphokinase activity"/>
    <property type="evidence" value="ECO:0007669"/>
    <property type="project" value="UniProtKB-EC"/>
</dbReference>
<dbReference type="Gene3D" id="3.40.50.2020">
    <property type="match status" value="2"/>
</dbReference>
<evidence type="ECO:0000256" key="9">
    <source>
        <dbReference type="ARBA" id="ARBA00022842"/>
    </source>
</evidence>
<dbReference type="InterPro" id="IPR000842">
    <property type="entry name" value="PRib_PP_synth_CS"/>
</dbReference>
<gene>
    <name evidence="14" type="ORF">UFOPK1762_00759</name>
    <name evidence="15" type="ORF">UFOPK1906_00255</name>
    <name evidence="16" type="ORF">UFOPK2624_01653</name>
    <name evidence="17" type="ORF">UFOPK2969_00333</name>
    <name evidence="18" type="ORF">UFOPK3010_00283</name>
    <name evidence="12" type="ORF">UFOPK3331_00903</name>
    <name evidence="19" type="ORF">UFOPK3785_01692</name>
    <name evidence="20" type="ORF">UFOPK3927_00057</name>
    <name evidence="13" type="ORF">UFOPK4201_01036</name>
    <name evidence="21" type="ORF">UFOPK4371_01742</name>
</gene>
<dbReference type="InterPro" id="IPR000836">
    <property type="entry name" value="PRTase_dom"/>
</dbReference>
<dbReference type="EC" id="2.7.6.1" evidence="1"/>
<evidence type="ECO:0000313" key="21">
    <source>
        <dbReference type="EMBL" id="CAB5078590.1"/>
    </source>
</evidence>
<evidence type="ECO:0000256" key="6">
    <source>
        <dbReference type="ARBA" id="ARBA00022741"/>
    </source>
</evidence>
<dbReference type="EMBL" id="CAFBNJ010000117">
    <property type="protein sequence ID" value="CAB4963800.1"/>
    <property type="molecule type" value="Genomic_DNA"/>
</dbReference>
<evidence type="ECO:0000313" key="16">
    <source>
        <dbReference type="EMBL" id="CAB4720222.1"/>
    </source>
</evidence>
<dbReference type="GO" id="GO:0009156">
    <property type="term" value="P:ribonucleoside monophosphate biosynthetic process"/>
    <property type="evidence" value="ECO:0007669"/>
    <property type="project" value="InterPro"/>
</dbReference>
<evidence type="ECO:0000256" key="2">
    <source>
        <dbReference type="ARBA" id="ARBA00022490"/>
    </source>
</evidence>
<dbReference type="FunFam" id="3.40.50.2020:FF:000007">
    <property type="entry name" value="Ribose-phosphate pyrophosphokinase"/>
    <property type="match status" value="1"/>
</dbReference>
<dbReference type="CDD" id="cd06223">
    <property type="entry name" value="PRTases_typeI"/>
    <property type="match status" value="1"/>
</dbReference>
<dbReference type="GO" id="GO:0005524">
    <property type="term" value="F:ATP binding"/>
    <property type="evidence" value="ECO:0007669"/>
    <property type="project" value="UniProtKB-KW"/>
</dbReference>
<dbReference type="EMBL" id="CAFAAM010000023">
    <property type="protein sequence ID" value="CAB4795633.1"/>
    <property type="molecule type" value="Genomic_DNA"/>
</dbReference>
<evidence type="ECO:0000256" key="1">
    <source>
        <dbReference type="ARBA" id="ARBA00013247"/>
    </source>
</evidence>
<evidence type="ECO:0000313" key="13">
    <source>
        <dbReference type="EMBL" id="CAB4371755.1"/>
    </source>
</evidence>
<dbReference type="AlphaFoldDB" id="A0A6J6F304"/>
<evidence type="ECO:0000313" key="17">
    <source>
        <dbReference type="EMBL" id="CAB4784784.1"/>
    </source>
</evidence>
<dbReference type="GO" id="GO:0016301">
    <property type="term" value="F:kinase activity"/>
    <property type="evidence" value="ECO:0007669"/>
    <property type="project" value="UniProtKB-KW"/>
</dbReference>
<dbReference type="EMBL" id="CAFBRD010000134">
    <property type="protein sequence ID" value="CAB5078590.1"/>
    <property type="molecule type" value="Genomic_DNA"/>
</dbReference>
<dbReference type="InterPro" id="IPR029099">
    <property type="entry name" value="Pribosyltran_N"/>
</dbReference>
<dbReference type="Pfam" id="PF13793">
    <property type="entry name" value="Pribosyltran_N"/>
    <property type="match status" value="1"/>
</dbReference>
<feature type="domain" description="Ribose-phosphate pyrophosphokinase N-terminal" evidence="11">
    <location>
        <begin position="21"/>
        <end position="140"/>
    </location>
</feature>
<dbReference type="EMBL" id="CAESAL010000025">
    <property type="protein sequence ID" value="CAB4340069.1"/>
    <property type="molecule type" value="Genomic_DNA"/>
</dbReference>
<organism evidence="14">
    <name type="scientific">freshwater metagenome</name>
    <dbReference type="NCBI Taxonomy" id="449393"/>
    <lineage>
        <taxon>unclassified sequences</taxon>
        <taxon>metagenomes</taxon>
        <taxon>ecological metagenomes</taxon>
    </lineage>
</organism>